<name>A0AAD1U9H3_EUPCR</name>
<evidence type="ECO:0000256" key="3">
    <source>
        <dbReference type="ARBA" id="ARBA00022679"/>
    </source>
</evidence>
<feature type="compositionally biased region" description="Basic and acidic residues" evidence="8">
    <location>
        <begin position="7"/>
        <end position="20"/>
    </location>
</feature>
<keyword evidence="12" id="KW-1185">Reference proteome</keyword>
<dbReference type="CDD" id="cd05123">
    <property type="entry name" value="STKc_AGC"/>
    <property type="match status" value="1"/>
</dbReference>
<dbReference type="Gene3D" id="3.30.200.20">
    <property type="entry name" value="Phosphorylase Kinase, domain 1"/>
    <property type="match status" value="1"/>
</dbReference>
<dbReference type="GO" id="GO:0005524">
    <property type="term" value="F:ATP binding"/>
    <property type="evidence" value="ECO:0007669"/>
    <property type="project" value="UniProtKB-UniRule"/>
</dbReference>
<dbReference type="InterPro" id="IPR000719">
    <property type="entry name" value="Prot_kinase_dom"/>
</dbReference>
<dbReference type="InterPro" id="IPR017441">
    <property type="entry name" value="Protein_kinase_ATP_BS"/>
</dbReference>
<dbReference type="InterPro" id="IPR045270">
    <property type="entry name" value="STKc_AGC"/>
</dbReference>
<dbReference type="PROSITE" id="PS00107">
    <property type="entry name" value="PROTEIN_KINASE_ATP"/>
    <property type="match status" value="1"/>
</dbReference>
<dbReference type="EMBL" id="CAMPGE010004963">
    <property type="protein sequence ID" value="CAI2363815.1"/>
    <property type="molecule type" value="Genomic_DNA"/>
</dbReference>
<dbReference type="PROSITE" id="PS00108">
    <property type="entry name" value="PROTEIN_KINASE_ST"/>
    <property type="match status" value="1"/>
</dbReference>
<evidence type="ECO:0000313" key="11">
    <source>
        <dbReference type="EMBL" id="CAI2363815.1"/>
    </source>
</evidence>
<dbReference type="PANTHER" id="PTHR24351">
    <property type="entry name" value="RIBOSOMAL PROTEIN S6 KINASE"/>
    <property type="match status" value="1"/>
</dbReference>
<comment type="caution">
    <text evidence="11">The sequence shown here is derived from an EMBL/GenBank/DDBJ whole genome shotgun (WGS) entry which is preliminary data.</text>
</comment>
<evidence type="ECO:0000256" key="4">
    <source>
        <dbReference type="ARBA" id="ARBA00022741"/>
    </source>
</evidence>
<dbReference type="Proteomes" id="UP001295684">
    <property type="component" value="Unassembled WGS sequence"/>
</dbReference>
<organism evidence="11 12">
    <name type="scientific">Euplotes crassus</name>
    <dbReference type="NCBI Taxonomy" id="5936"/>
    <lineage>
        <taxon>Eukaryota</taxon>
        <taxon>Sar</taxon>
        <taxon>Alveolata</taxon>
        <taxon>Ciliophora</taxon>
        <taxon>Intramacronucleata</taxon>
        <taxon>Spirotrichea</taxon>
        <taxon>Hypotrichia</taxon>
        <taxon>Euplotida</taxon>
        <taxon>Euplotidae</taxon>
        <taxon>Moneuplotes</taxon>
    </lineage>
</organism>
<dbReference type="AlphaFoldDB" id="A0AAD1U9H3"/>
<dbReference type="InterPro" id="IPR000961">
    <property type="entry name" value="AGC-kinase_C"/>
</dbReference>
<evidence type="ECO:0000256" key="1">
    <source>
        <dbReference type="ARBA" id="ARBA00022527"/>
    </source>
</evidence>
<evidence type="ECO:0000256" key="5">
    <source>
        <dbReference type="ARBA" id="ARBA00022777"/>
    </source>
</evidence>
<evidence type="ECO:0000256" key="2">
    <source>
        <dbReference type="ARBA" id="ARBA00022553"/>
    </source>
</evidence>
<keyword evidence="1" id="KW-0723">Serine/threonine-protein kinase</keyword>
<accession>A0AAD1U9H3</accession>
<dbReference type="PROSITE" id="PS50011">
    <property type="entry name" value="PROTEIN_KINASE_DOM"/>
    <property type="match status" value="1"/>
</dbReference>
<keyword evidence="6 7" id="KW-0067">ATP-binding</keyword>
<proteinExistence type="predicted"/>
<dbReference type="FunFam" id="3.30.200.20:FF:000042">
    <property type="entry name" value="Aurora kinase A"/>
    <property type="match status" value="1"/>
</dbReference>
<dbReference type="FunFam" id="1.10.510.10:FF:000008">
    <property type="entry name" value="Non-specific serine/threonine protein kinase"/>
    <property type="match status" value="1"/>
</dbReference>
<feature type="region of interest" description="Disordered" evidence="8">
    <location>
        <begin position="1"/>
        <end position="31"/>
    </location>
</feature>
<dbReference type="InterPro" id="IPR008271">
    <property type="entry name" value="Ser/Thr_kinase_AS"/>
</dbReference>
<feature type="domain" description="Protein kinase" evidence="9">
    <location>
        <begin position="98"/>
        <end position="354"/>
    </location>
</feature>
<dbReference type="PROSITE" id="PS51285">
    <property type="entry name" value="AGC_KINASE_CTER"/>
    <property type="match status" value="1"/>
</dbReference>
<dbReference type="InterPro" id="IPR011009">
    <property type="entry name" value="Kinase-like_dom_sf"/>
</dbReference>
<gene>
    <name evidence="11" type="ORF">ECRASSUSDP1_LOCUS5154</name>
</gene>
<feature type="compositionally biased region" description="Basic and acidic residues" evidence="8">
    <location>
        <begin position="497"/>
        <end position="508"/>
    </location>
</feature>
<evidence type="ECO:0000256" key="8">
    <source>
        <dbReference type="SAM" id="MobiDB-lite"/>
    </source>
</evidence>
<protein>
    <submittedName>
        <fullName evidence="11">Uncharacterized protein</fullName>
    </submittedName>
</protein>
<keyword evidence="3" id="KW-0808">Transferase</keyword>
<feature type="region of interest" description="Disordered" evidence="8">
    <location>
        <begin position="747"/>
        <end position="771"/>
    </location>
</feature>
<evidence type="ECO:0000259" key="9">
    <source>
        <dbReference type="PROSITE" id="PS50011"/>
    </source>
</evidence>
<feature type="region of interest" description="Disordered" evidence="8">
    <location>
        <begin position="497"/>
        <end position="523"/>
    </location>
</feature>
<dbReference type="SMART" id="SM00220">
    <property type="entry name" value="S_TKc"/>
    <property type="match status" value="1"/>
</dbReference>
<keyword evidence="4 7" id="KW-0547">Nucleotide-binding</keyword>
<dbReference type="SUPFAM" id="SSF56112">
    <property type="entry name" value="Protein kinase-like (PK-like)"/>
    <property type="match status" value="1"/>
</dbReference>
<evidence type="ECO:0000259" key="10">
    <source>
        <dbReference type="PROSITE" id="PS51285"/>
    </source>
</evidence>
<dbReference type="Gene3D" id="1.10.510.10">
    <property type="entry name" value="Transferase(Phosphotransferase) domain 1"/>
    <property type="match status" value="1"/>
</dbReference>
<keyword evidence="5" id="KW-0418">Kinase</keyword>
<evidence type="ECO:0000256" key="7">
    <source>
        <dbReference type="PROSITE-ProRule" id="PRU10141"/>
    </source>
</evidence>
<dbReference type="GO" id="GO:0004674">
    <property type="term" value="F:protein serine/threonine kinase activity"/>
    <property type="evidence" value="ECO:0007669"/>
    <property type="project" value="UniProtKB-KW"/>
</dbReference>
<dbReference type="Pfam" id="PF00069">
    <property type="entry name" value="Pkinase"/>
    <property type="match status" value="1"/>
</dbReference>
<feature type="binding site" evidence="7">
    <location>
        <position position="127"/>
    </location>
    <ligand>
        <name>ATP</name>
        <dbReference type="ChEBI" id="CHEBI:30616"/>
    </ligand>
</feature>
<feature type="region of interest" description="Disordered" evidence="8">
    <location>
        <begin position="901"/>
        <end position="925"/>
    </location>
</feature>
<feature type="domain" description="AGC-kinase C-terminal" evidence="10">
    <location>
        <begin position="355"/>
        <end position="465"/>
    </location>
</feature>
<evidence type="ECO:0000256" key="6">
    <source>
        <dbReference type="ARBA" id="ARBA00022840"/>
    </source>
</evidence>
<keyword evidence="2" id="KW-0597">Phosphoprotein</keyword>
<reference evidence="11" key="1">
    <citation type="submission" date="2023-07" db="EMBL/GenBank/DDBJ databases">
        <authorList>
            <consortium name="AG Swart"/>
            <person name="Singh M."/>
            <person name="Singh A."/>
            <person name="Seah K."/>
            <person name="Emmerich C."/>
        </authorList>
    </citation>
    <scope>NUCLEOTIDE SEQUENCE</scope>
    <source>
        <strain evidence="11">DP1</strain>
    </source>
</reference>
<evidence type="ECO:0000313" key="12">
    <source>
        <dbReference type="Proteomes" id="UP001295684"/>
    </source>
</evidence>
<sequence>MGSNHSLEIKPKEANNHEGTNEPDWISKQANNEEYQIIRRKDISPKKAFQTDSTKQIKKACPVESVYIDLTEERNTEVKQPDRQIKVKKNQRITLEDFEIKRCIGIGGFSTVVEVMKKDTQEFYAMKIIQKSMIEKKSKIKQIMAERNILKMIDHPFLINLHWAFKSNDYLHMVLDYCPGGEFFYHLSRNGKLDEEIARFYFCEVLLALEYLHNNGVIYRDLKPENILLDIEGHVVLTDFGLSKTNFTRDTLSHSFCGSPEYMSPEMLEETGHGFSIDIYSLGALLYEFLTGLPPHYSQDRNELFHNICNNKLTLPDYLSFEAKDLLKRLLKKNPNERLGAIDGIGEIKFHPFCETIDFDALAEKRYVPPFIPEKDEFYFDTDYLKTQIEENPENYFPINDILKNESKESVNHEILLDRHTITELNEFPEGLYGEKQSGSINVSLQESTYKGYSFYKAASETSESCDCSLVSTQYKISDRINDLNTSKLTKETQFELPKEEISSKEPKFMSSQYSSNDFDIDETKNDPFEEEIFVEETTERVNISTEPEILKPHIGNNTKTKRQRNLEEYCIDKSETQNMETESDFIDEFLESFDTELQDIQENESFNDIEEHEDDHDLKLQYYSSYLSSKMENYSSFNNKKASVNFIQKEKALTSVKPPQKKIKVNHTLTRNQNSFCEKLVQISQHKESEDNSIINFDSLKRPCKEVNLKKYASARISCERIPTKNIIKKQNMCCVNTTKQVENLSKTSRDTQNRTFKLPPRSGHFNNSSTSYLHKQKFLSRDNSLNDSKSYNRINSQLGFNRTTRMSKNPKLMAEAEEKRNTNSYIRNLSCNKSIGGEVRESNPTKTMTNMKLSFESNNWPGTMMDFMNSKISQNSPFDPCSSIDSDVIVKTEHLRKPLSHSKAQIKKPQNQQRDSYAPLRTIDHRRGSKTPMLEAKIANNSIDRTIDSRMQDSFLTSTLKLANMHLNKKLTDTSDRDSSMIDRSRNGNIKYSTYSEQASIAKLNRLNIDHESKSFSSRIKTKHQNNQFVFEKSNKTNTLTASVVNSIMDNRYGRYSHTGEDSRSHCARSKPKFDNVERKSVLNASKNTKIIQNFSSSNLIKKSKPTFSRKKGSYIQKHDNPLSRAQSARAESQPYEYEVRNITLNCESGFESKPSLKRTKDSLGSFIDETKMSSCHTKPSYSSSRSKIIPKRSSAHPNTHSKLAGIGNYKRRQAHF</sequence>
<feature type="region of interest" description="Disordered" evidence="8">
    <location>
        <begin position="1177"/>
        <end position="1211"/>
    </location>
</feature>